<organism evidence="8 9">
    <name type="scientific">Shimia isoporae</name>
    <dbReference type="NCBI Taxonomy" id="647720"/>
    <lineage>
        <taxon>Bacteria</taxon>
        <taxon>Pseudomonadati</taxon>
        <taxon>Pseudomonadota</taxon>
        <taxon>Alphaproteobacteria</taxon>
        <taxon>Rhodobacterales</taxon>
        <taxon>Roseobacteraceae</taxon>
    </lineage>
</organism>
<evidence type="ECO:0000256" key="1">
    <source>
        <dbReference type="ARBA" id="ARBA00008366"/>
    </source>
</evidence>
<dbReference type="Proteomes" id="UP000295673">
    <property type="component" value="Unassembled WGS sequence"/>
</dbReference>
<protein>
    <submittedName>
        <fullName evidence="8">Nitroreductase/FMN reductase [NAD(P)H]</fullName>
    </submittedName>
</protein>
<keyword evidence="3 5" id="KW-0288">FMN</keyword>
<evidence type="ECO:0000256" key="4">
    <source>
        <dbReference type="ARBA" id="ARBA00023002"/>
    </source>
</evidence>
<dbReference type="PANTHER" id="PTHR43425">
    <property type="entry name" value="OXYGEN-INSENSITIVE NADPH NITROREDUCTASE"/>
    <property type="match status" value="1"/>
</dbReference>
<dbReference type="Gene3D" id="3.40.109.10">
    <property type="entry name" value="NADH Oxidase"/>
    <property type="match status" value="1"/>
</dbReference>
<accession>A0A4R1N211</accession>
<dbReference type="InterPro" id="IPR000415">
    <property type="entry name" value="Nitroreductase-like"/>
</dbReference>
<sequence length="282" mass="31333">MTKVSLRDTLRNRFGPTGETAADQAGFSDIPKLLSNLSSRGSCRAFRDQPVPFETLKLLAAVALGAPTKSDLQQCDIIIVQDPERRARLNALIDGEGWAHRAPAFVVFCGNNRRQRLIHEWRALPFANDHLDAFFNASVDTGIVLSAYVLAAESTGLGCCPVSAVRNEPEEISNILELPDHVFPVAGLAIGWPQGDATPSVRLPLDVTVHRDCYDEQNLRGVVEAYDRDREAVQPYASRRNDAAHQDRPDAYGWSEDKARQYSLSERRGFGRFVRDKGFLLD</sequence>
<dbReference type="PANTHER" id="PTHR43425:SF2">
    <property type="entry name" value="OXYGEN-INSENSITIVE NADPH NITROREDUCTASE"/>
    <property type="match status" value="1"/>
</dbReference>
<reference evidence="8 9" key="1">
    <citation type="submission" date="2019-03" db="EMBL/GenBank/DDBJ databases">
        <title>Genomic Encyclopedia of Archaeal and Bacterial Type Strains, Phase II (KMG-II): from individual species to whole genera.</title>
        <authorList>
            <person name="Goeker M."/>
        </authorList>
    </citation>
    <scope>NUCLEOTIDE SEQUENCE [LARGE SCALE GENOMIC DNA]</scope>
    <source>
        <strain evidence="8 9">DSM 26433</strain>
    </source>
</reference>
<feature type="region of interest" description="Disordered" evidence="6">
    <location>
        <begin position="1"/>
        <end position="23"/>
    </location>
</feature>
<dbReference type="SUPFAM" id="SSF55469">
    <property type="entry name" value="FMN-dependent nitroreductase-like"/>
    <property type="match status" value="1"/>
</dbReference>
<dbReference type="OrthoDB" id="3181400at2"/>
<evidence type="ECO:0000313" key="8">
    <source>
        <dbReference type="EMBL" id="TCL00319.1"/>
    </source>
</evidence>
<feature type="compositionally biased region" description="Basic and acidic residues" evidence="6">
    <location>
        <begin position="1"/>
        <end position="11"/>
    </location>
</feature>
<dbReference type="PIRSF" id="PIRSF005426">
    <property type="entry name" value="Frp"/>
    <property type="match status" value="1"/>
</dbReference>
<dbReference type="GO" id="GO:0016491">
    <property type="term" value="F:oxidoreductase activity"/>
    <property type="evidence" value="ECO:0007669"/>
    <property type="project" value="UniProtKB-UniRule"/>
</dbReference>
<evidence type="ECO:0000256" key="5">
    <source>
        <dbReference type="PIRNR" id="PIRNR005426"/>
    </source>
</evidence>
<evidence type="ECO:0000256" key="6">
    <source>
        <dbReference type="SAM" id="MobiDB-lite"/>
    </source>
</evidence>
<evidence type="ECO:0000313" key="9">
    <source>
        <dbReference type="Proteomes" id="UP000295673"/>
    </source>
</evidence>
<dbReference type="EMBL" id="SMGR01000003">
    <property type="protein sequence ID" value="TCL00319.1"/>
    <property type="molecule type" value="Genomic_DNA"/>
</dbReference>
<keyword evidence="4 5" id="KW-0560">Oxidoreductase</keyword>
<comment type="similarity">
    <text evidence="1 5">Belongs to the flavin oxidoreductase frp family.</text>
</comment>
<feature type="domain" description="Nitroreductase" evidence="7">
    <location>
        <begin position="38"/>
        <end position="192"/>
    </location>
</feature>
<name>A0A4R1N211_9RHOB</name>
<keyword evidence="5" id="KW-0521">NADP</keyword>
<dbReference type="InterPro" id="IPR029479">
    <property type="entry name" value="Nitroreductase"/>
</dbReference>
<dbReference type="RefSeq" id="WP_132861108.1">
    <property type="nucleotide sequence ID" value="NZ_SMGR01000003.1"/>
</dbReference>
<keyword evidence="2 5" id="KW-0285">Flavoprotein</keyword>
<proteinExistence type="inferred from homology"/>
<keyword evidence="9" id="KW-1185">Reference proteome</keyword>
<evidence type="ECO:0000256" key="2">
    <source>
        <dbReference type="ARBA" id="ARBA00022630"/>
    </source>
</evidence>
<comment type="caution">
    <text evidence="8">The sequence shown here is derived from an EMBL/GenBank/DDBJ whole genome shotgun (WGS) entry which is preliminary data.</text>
</comment>
<dbReference type="AlphaFoldDB" id="A0A4R1N211"/>
<evidence type="ECO:0000259" key="7">
    <source>
        <dbReference type="Pfam" id="PF00881"/>
    </source>
</evidence>
<dbReference type="InterPro" id="IPR016446">
    <property type="entry name" value="Flavin_OxRdtase_Frp"/>
</dbReference>
<dbReference type="Pfam" id="PF00881">
    <property type="entry name" value="Nitroreductase"/>
    <property type="match status" value="1"/>
</dbReference>
<gene>
    <name evidence="8" type="ORF">BXY66_2960</name>
</gene>
<evidence type="ECO:0000256" key="3">
    <source>
        <dbReference type="ARBA" id="ARBA00022643"/>
    </source>
</evidence>